<proteinExistence type="predicted"/>
<accession>A0ABV9NRD9</accession>
<gene>
    <name evidence="1" type="ORF">ACFO3Q_12965</name>
</gene>
<evidence type="ECO:0000313" key="1">
    <source>
        <dbReference type="EMBL" id="MFC4729078.1"/>
    </source>
</evidence>
<dbReference type="EMBL" id="JBHSGG010000036">
    <property type="protein sequence ID" value="MFC4729078.1"/>
    <property type="molecule type" value="Genomic_DNA"/>
</dbReference>
<comment type="caution">
    <text evidence="1">The sequence shown here is derived from an EMBL/GenBank/DDBJ whole genome shotgun (WGS) entry which is preliminary data.</text>
</comment>
<name>A0ABV9NRD9_9GAMM</name>
<protein>
    <submittedName>
        <fullName evidence="1">Uncharacterized protein</fullName>
    </submittedName>
</protein>
<sequence length="173" mass="19214">MNFSDFVTDILGLQEGLMSDGQRSEAQAAYTAWTKQSETRNKWKAGQKVLADRAVAALFGGKALTGSTKQKVWAEKIRAEKLRGEKLPFSAYERNEMTDAQAVLACAPAGLGKSAHFWIENRDRKPSEIGSFFETQKRLLAEAQALRQAGKMEEFKAAAEAYNNLTAEWGFTK</sequence>
<evidence type="ECO:0000313" key="2">
    <source>
        <dbReference type="Proteomes" id="UP001595892"/>
    </source>
</evidence>
<keyword evidence="2" id="KW-1185">Reference proteome</keyword>
<dbReference type="Proteomes" id="UP001595892">
    <property type="component" value="Unassembled WGS sequence"/>
</dbReference>
<reference evidence="2" key="1">
    <citation type="journal article" date="2019" name="Int. J. Syst. Evol. Microbiol.">
        <title>The Global Catalogue of Microorganisms (GCM) 10K type strain sequencing project: providing services to taxonomists for standard genome sequencing and annotation.</title>
        <authorList>
            <consortium name="The Broad Institute Genomics Platform"/>
            <consortium name="The Broad Institute Genome Sequencing Center for Infectious Disease"/>
            <person name="Wu L."/>
            <person name="Ma J."/>
        </authorList>
    </citation>
    <scope>NUCLEOTIDE SEQUENCE [LARGE SCALE GENOMIC DNA]</scope>
    <source>
        <strain evidence="2">CGMCC 1.13574</strain>
    </source>
</reference>
<dbReference type="RefSeq" id="WP_377005150.1">
    <property type="nucleotide sequence ID" value="NZ_JBHSGG010000036.1"/>
</dbReference>
<organism evidence="1 2">
    <name type="scientific">Coralloluteibacterium thermophilum</name>
    <dbReference type="NCBI Taxonomy" id="2707049"/>
    <lineage>
        <taxon>Bacteria</taxon>
        <taxon>Pseudomonadati</taxon>
        <taxon>Pseudomonadota</taxon>
        <taxon>Gammaproteobacteria</taxon>
        <taxon>Lysobacterales</taxon>
        <taxon>Lysobacteraceae</taxon>
        <taxon>Coralloluteibacterium</taxon>
    </lineage>
</organism>